<feature type="domain" description="DUF3347" evidence="2">
    <location>
        <begin position="32"/>
        <end position="121"/>
    </location>
</feature>
<dbReference type="InterPro" id="IPR021782">
    <property type="entry name" value="DUF3347"/>
</dbReference>
<proteinExistence type="predicted"/>
<dbReference type="EMBL" id="MQWD01000001">
    <property type="protein sequence ID" value="PAP78212.1"/>
    <property type="molecule type" value="Genomic_DNA"/>
</dbReference>
<gene>
    <name evidence="3" type="ORF">BSZ37_18150</name>
</gene>
<feature type="compositionally biased region" description="Basic and acidic residues" evidence="1">
    <location>
        <begin position="175"/>
        <end position="186"/>
    </location>
</feature>
<feature type="compositionally biased region" description="Low complexity" evidence="1">
    <location>
        <begin position="12"/>
        <end position="25"/>
    </location>
</feature>
<feature type="region of interest" description="Disordered" evidence="1">
    <location>
        <begin position="166"/>
        <end position="186"/>
    </location>
</feature>
<evidence type="ECO:0000313" key="4">
    <source>
        <dbReference type="Proteomes" id="UP000216339"/>
    </source>
</evidence>
<organism evidence="3 4">
    <name type="scientific">Rubrivirga marina</name>
    <dbReference type="NCBI Taxonomy" id="1196024"/>
    <lineage>
        <taxon>Bacteria</taxon>
        <taxon>Pseudomonadati</taxon>
        <taxon>Rhodothermota</taxon>
        <taxon>Rhodothermia</taxon>
        <taxon>Rhodothermales</taxon>
        <taxon>Rubricoccaceae</taxon>
        <taxon>Rubrivirga</taxon>
    </lineage>
</organism>
<dbReference type="AlphaFoldDB" id="A0A271J3Y0"/>
<evidence type="ECO:0000313" key="3">
    <source>
        <dbReference type="EMBL" id="PAP78212.1"/>
    </source>
</evidence>
<feature type="region of interest" description="Disordered" evidence="1">
    <location>
        <begin position="1"/>
        <end position="25"/>
    </location>
</feature>
<sequence>MEGMDHGPMDHAATSSEPMPSAASAEAPIRPVLDAYLAVHDALAADRLAPDAADALAEAVDAWTATPPADDPHVWHRQADAVAAVRQSADALAEADDLDAARAAFGALSVPFAALVEAVGVPDGYDLARFTCGMAHAPDGGVWLQPPGDAQNPYFGQAMAMCGTRDESVPSPPETETHHDGMGTHR</sequence>
<comment type="caution">
    <text evidence="3">The sequence shown here is derived from an EMBL/GenBank/DDBJ whole genome shotgun (WGS) entry which is preliminary data.</text>
</comment>
<dbReference type="Pfam" id="PF11827">
    <property type="entry name" value="DUF3347"/>
    <property type="match status" value="1"/>
</dbReference>
<name>A0A271J3Y0_9BACT</name>
<accession>A0A271J3Y0</accession>
<dbReference type="Proteomes" id="UP000216339">
    <property type="component" value="Unassembled WGS sequence"/>
</dbReference>
<evidence type="ECO:0000256" key="1">
    <source>
        <dbReference type="SAM" id="MobiDB-lite"/>
    </source>
</evidence>
<evidence type="ECO:0000259" key="2">
    <source>
        <dbReference type="Pfam" id="PF11827"/>
    </source>
</evidence>
<keyword evidence="4" id="KW-1185">Reference proteome</keyword>
<protein>
    <recommendedName>
        <fullName evidence="2">DUF3347 domain-containing protein</fullName>
    </recommendedName>
</protein>
<reference evidence="3 4" key="1">
    <citation type="submission" date="2016-11" db="EMBL/GenBank/DDBJ databases">
        <title>Study of marine rhodopsin-containing bacteria.</title>
        <authorList>
            <person name="Yoshizawa S."/>
            <person name="Kumagai Y."/>
            <person name="Kogure K."/>
        </authorList>
    </citation>
    <scope>NUCLEOTIDE SEQUENCE [LARGE SCALE GENOMIC DNA]</scope>
    <source>
        <strain evidence="3 4">SAORIC-28</strain>
    </source>
</reference>